<dbReference type="InterPro" id="IPR049240">
    <property type="entry name" value="DUF6875"/>
</dbReference>
<evidence type="ECO:0000313" key="3">
    <source>
        <dbReference type="Proteomes" id="UP000198959"/>
    </source>
</evidence>
<dbReference type="AlphaFoldDB" id="A0A1C6SUD1"/>
<protein>
    <recommendedName>
        <fullName evidence="1">DUF6875 domain-containing protein</fullName>
    </recommendedName>
</protein>
<evidence type="ECO:0000313" key="2">
    <source>
        <dbReference type="EMBL" id="SCL32745.1"/>
    </source>
</evidence>
<name>A0A1C6SUD1_9ACTN</name>
<dbReference type="Pfam" id="PF21780">
    <property type="entry name" value="DUF6875"/>
    <property type="match status" value="1"/>
</dbReference>
<gene>
    <name evidence="2" type="ORF">GA0074692_3393</name>
</gene>
<dbReference type="STRING" id="145854.GA0074692_3393"/>
<accession>A0A1C6SUD1</accession>
<keyword evidence="3" id="KW-1185">Reference proteome</keyword>
<dbReference type="Proteomes" id="UP000198959">
    <property type="component" value="Unassembled WGS sequence"/>
</dbReference>
<evidence type="ECO:0000259" key="1">
    <source>
        <dbReference type="Pfam" id="PF21780"/>
    </source>
</evidence>
<proteinExistence type="predicted"/>
<feature type="domain" description="DUF6875" evidence="1">
    <location>
        <begin position="28"/>
        <end position="202"/>
    </location>
</feature>
<organism evidence="2 3">
    <name type="scientific">Micromonospora pallida</name>
    <dbReference type="NCBI Taxonomy" id="145854"/>
    <lineage>
        <taxon>Bacteria</taxon>
        <taxon>Bacillati</taxon>
        <taxon>Actinomycetota</taxon>
        <taxon>Actinomycetes</taxon>
        <taxon>Micromonosporales</taxon>
        <taxon>Micromonosporaceae</taxon>
        <taxon>Micromonospora</taxon>
    </lineage>
</organism>
<dbReference type="RefSeq" id="WP_218106681.1">
    <property type="nucleotide sequence ID" value="NZ_FMHW01000002.1"/>
</dbReference>
<sequence>MPGTDPSPPLALRPATEVGADPAGGTLRTVLDWCVRYLLAPHPELGRTGSVCPYTAPSLRRDLLYLVELPGVTDVARISAAVGALRDQYQRTVATLPDDEAELLTYLLVLPDVDRTDPGPLDALQARVKDEFVTEGLMVGQFHPHCANPGLWNEDFRPLRSPVPLLAVRRMLVFDLPFLTGSARHFDAWANRFAGHLPARVRSLLSHRVVPG</sequence>
<reference evidence="3" key="1">
    <citation type="submission" date="2016-06" db="EMBL/GenBank/DDBJ databases">
        <authorList>
            <person name="Varghese N."/>
            <person name="Submissions Spin"/>
        </authorList>
    </citation>
    <scope>NUCLEOTIDE SEQUENCE [LARGE SCALE GENOMIC DNA]</scope>
    <source>
        <strain evidence="3">DSM 43817</strain>
    </source>
</reference>
<dbReference type="EMBL" id="FMHW01000002">
    <property type="protein sequence ID" value="SCL32745.1"/>
    <property type="molecule type" value="Genomic_DNA"/>
</dbReference>